<proteinExistence type="predicted"/>
<evidence type="ECO:0000313" key="1">
    <source>
        <dbReference type="EMBL" id="TAA47786.1"/>
    </source>
</evidence>
<dbReference type="EMBL" id="SHLY01000001">
    <property type="protein sequence ID" value="TAA47786.1"/>
    <property type="molecule type" value="Genomic_DNA"/>
</dbReference>
<dbReference type="Proteomes" id="UP000292544">
    <property type="component" value="Unassembled WGS sequence"/>
</dbReference>
<organism evidence="1 2">
    <name type="scientific">Corallincola spongiicola</name>
    <dbReference type="NCBI Taxonomy" id="2520508"/>
    <lineage>
        <taxon>Bacteria</taxon>
        <taxon>Pseudomonadati</taxon>
        <taxon>Pseudomonadota</taxon>
        <taxon>Gammaproteobacteria</taxon>
        <taxon>Alteromonadales</taxon>
        <taxon>Psychromonadaceae</taxon>
        <taxon>Corallincola</taxon>
    </lineage>
</organism>
<evidence type="ECO:0000313" key="2">
    <source>
        <dbReference type="Proteomes" id="UP000292544"/>
    </source>
</evidence>
<keyword evidence="2" id="KW-1185">Reference proteome</keyword>
<name>A0ABY1WSR9_9GAMM</name>
<accession>A0ABY1WSR9</accession>
<protein>
    <submittedName>
        <fullName evidence="1">Uncharacterized protein</fullName>
    </submittedName>
</protein>
<gene>
    <name evidence="1" type="ORF">EXY25_00605</name>
</gene>
<dbReference type="RefSeq" id="WP_130565345.1">
    <property type="nucleotide sequence ID" value="NZ_SHLY01000001.1"/>
</dbReference>
<comment type="caution">
    <text evidence="1">The sequence shown here is derived from an EMBL/GenBank/DDBJ whole genome shotgun (WGS) entry which is preliminary data.</text>
</comment>
<reference evidence="2" key="1">
    <citation type="submission" date="2019-02" db="EMBL/GenBank/DDBJ databases">
        <title>Draft genome sequence of Muricauda sp. 176CP4-71.</title>
        <authorList>
            <person name="Park J.-S."/>
        </authorList>
    </citation>
    <scope>NUCLEOTIDE SEQUENCE [LARGE SCALE GENOMIC DNA]</scope>
    <source>
        <strain evidence="2">176GS2-150</strain>
    </source>
</reference>
<sequence>MKDHIAFYLIDEADYPNELIGSDEEKLTELVCLTQKHGIFQSELEVDRVAFMFGLEAIGACFGVRELIATLTFNYSPMSLLGTSPETNEAFGFINKVMSKDLFAALESRFSGTMDSVEPILNDDYYKRTSRDLVERICKIYLEVLSVASAKGLSVAVLHNQ</sequence>